<dbReference type="Proteomes" id="UP000326757">
    <property type="component" value="Unassembled WGS sequence"/>
</dbReference>
<keyword evidence="2" id="KW-1185">Reference proteome</keyword>
<evidence type="ECO:0000313" key="2">
    <source>
        <dbReference type="Proteomes" id="UP000326757"/>
    </source>
</evidence>
<dbReference type="AlphaFoldDB" id="A0A5N6JWR2"/>
<gene>
    <name evidence="1" type="ORF">EYC80_007629</name>
</gene>
<proteinExistence type="predicted"/>
<name>A0A5N6JWR2_MONLA</name>
<dbReference type="OrthoDB" id="5429783at2759"/>
<organism evidence="1 2">
    <name type="scientific">Monilinia laxa</name>
    <name type="common">Brown rot fungus</name>
    <name type="synonym">Sclerotinia laxa</name>
    <dbReference type="NCBI Taxonomy" id="61186"/>
    <lineage>
        <taxon>Eukaryota</taxon>
        <taxon>Fungi</taxon>
        <taxon>Dikarya</taxon>
        <taxon>Ascomycota</taxon>
        <taxon>Pezizomycotina</taxon>
        <taxon>Leotiomycetes</taxon>
        <taxon>Helotiales</taxon>
        <taxon>Sclerotiniaceae</taxon>
        <taxon>Monilinia</taxon>
    </lineage>
</organism>
<comment type="caution">
    <text evidence="1">The sequence shown here is derived from an EMBL/GenBank/DDBJ whole genome shotgun (WGS) entry which is preliminary data.</text>
</comment>
<sequence>MRCDAMRCDAMRCDAMRCDAMRCDAMRCDDISAGFEVTGNAVLIGALGVTYMKGTSGEWLAIVEFNQLKVMQKYTYRTPNSLFTQTQQSGHNHSISPRADPDFFGSVSFTMMHVPFHSIPSIHASPHLPIHPFYNKIICAQTPCIHIPVHPIPFLCKRIDHFSNQISS</sequence>
<protein>
    <submittedName>
        <fullName evidence="1">Uncharacterized protein</fullName>
    </submittedName>
</protein>
<reference evidence="1 2" key="1">
    <citation type="submission" date="2019-06" db="EMBL/GenBank/DDBJ databases">
        <title>Genome Sequence of the Brown Rot Fungal Pathogen Monilinia laxa.</title>
        <authorList>
            <person name="De Miccolis Angelini R.M."/>
            <person name="Landi L."/>
            <person name="Abate D."/>
            <person name="Pollastro S."/>
            <person name="Romanazzi G."/>
            <person name="Faretra F."/>
        </authorList>
    </citation>
    <scope>NUCLEOTIDE SEQUENCE [LARGE SCALE GENOMIC DNA]</scope>
    <source>
        <strain evidence="1 2">Mlax316</strain>
    </source>
</reference>
<accession>A0A5N6JWR2</accession>
<dbReference type="EMBL" id="VIGI01000012">
    <property type="protein sequence ID" value="KAB8293300.1"/>
    <property type="molecule type" value="Genomic_DNA"/>
</dbReference>
<evidence type="ECO:0000313" key="1">
    <source>
        <dbReference type="EMBL" id="KAB8293300.1"/>
    </source>
</evidence>